<evidence type="ECO:0008006" key="3">
    <source>
        <dbReference type="Google" id="ProtNLM"/>
    </source>
</evidence>
<name>A0ABR4IAC9_9EURO</name>
<dbReference type="EMBL" id="JBFXLS010000048">
    <property type="protein sequence ID" value="KAL2823917.1"/>
    <property type="molecule type" value="Genomic_DNA"/>
</dbReference>
<comment type="caution">
    <text evidence="1">The sequence shown here is derived from an EMBL/GenBank/DDBJ whole genome shotgun (WGS) entry which is preliminary data.</text>
</comment>
<reference evidence="1 2" key="1">
    <citation type="submission" date="2024-07" db="EMBL/GenBank/DDBJ databases">
        <title>Section-level genome sequencing and comparative genomics of Aspergillus sections Usti and Cavernicolus.</title>
        <authorList>
            <consortium name="Lawrence Berkeley National Laboratory"/>
            <person name="Nybo J.L."/>
            <person name="Vesth T.C."/>
            <person name="Theobald S."/>
            <person name="Frisvad J.C."/>
            <person name="Larsen T.O."/>
            <person name="Kjaerboelling I."/>
            <person name="Rothschild-Mancinelli K."/>
            <person name="Lyhne E.K."/>
            <person name="Kogle M.E."/>
            <person name="Barry K."/>
            <person name="Clum A."/>
            <person name="Na H."/>
            <person name="Ledsgaard L."/>
            <person name="Lin J."/>
            <person name="Lipzen A."/>
            <person name="Kuo A."/>
            <person name="Riley R."/>
            <person name="Mondo S."/>
            <person name="LaButti K."/>
            <person name="Haridas S."/>
            <person name="Pangalinan J."/>
            <person name="Salamov A.A."/>
            <person name="Simmons B.A."/>
            <person name="Magnuson J.K."/>
            <person name="Chen J."/>
            <person name="Drula E."/>
            <person name="Henrissat B."/>
            <person name="Wiebenga A."/>
            <person name="Lubbers R.J."/>
            <person name="Gomes A.C."/>
            <person name="Makela M.R."/>
            <person name="Stajich J."/>
            <person name="Grigoriev I.V."/>
            <person name="Mortensen U.H."/>
            <person name="De vries R.P."/>
            <person name="Baker S.E."/>
            <person name="Andersen M.R."/>
        </authorList>
    </citation>
    <scope>NUCLEOTIDE SEQUENCE [LARGE SCALE GENOMIC DNA]</scope>
    <source>
        <strain evidence="1 2">CBS 600.67</strain>
    </source>
</reference>
<proteinExistence type="predicted"/>
<accession>A0ABR4IAC9</accession>
<gene>
    <name evidence="1" type="ORF">BDW59DRAFT_91036</name>
</gene>
<sequence>MFSSRLYPDEAMYSCSCIVRAGSCCHVGLAVALLSSARLRLILHFFLFDYGLDLRIAYMMMRFNILIGKVSDFQPVDVAYRFRFVLPYEARWIGGNFYRAGYFIYFIVVSDSMLQCLKRSKKAWPSGSPRPQILAPYECYIRRLSITETGPKYRHSTA</sequence>
<organism evidence="1 2">
    <name type="scientific">Aspergillus cavernicola</name>
    <dbReference type="NCBI Taxonomy" id="176166"/>
    <lineage>
        <taxon>Eukaryota</taxon>
        <taxon>Fungi</taxon>
        <taxon>Dikarya</taxon>
        <taxon>Ascomycota</taxon>
        <taxon>Pezizomycotina</taxon>
        <taxon>Eurotiomycetes</taxon>
        <taxon>Eurotiomycetidae</taxon>
        <taxon>Eurotiales</taxon>
        <taxon>Aspergillaceae</taxon>
        <taxon>Aspergillus</taxon>
        <taxon>Aspergillus subgen. Nidulantes</taxon>
    </lineage>
</organism>
<evidence type="ECO:0000313" key="1">
    <source>
        <dbReference type="EMBL" id="KAL2823917.1"/>
    </source>
</evidence>
<keyword evidence="2" id="KW-1185">Reference proteome</keyword>
<protein>
    <recommendedName>
        <fullName evidence="3">SWIM-type domain-containing protein</fullName>
    </recommendedName>
</protein>
<evidence type="ECO:0000313" key="2">
    <source>
        <dbReference type="Proteomes" id="UP001610335"/>
    </source>
</evidence>
<dbReference type="Proteomes" id="UP001610335">
    <property type="component" value="Unassembled WGS sequence"/>
</dbReference>